<dbReference type="PRINTS" id="PR00039">
    <property type="entry name" value="HTHLYSR"/>
</dbReference>
<dbReference type="Pfam" id="PF00126">
    <property type="entry name" value="HTH_1"/>
    <property type="match status" value="1"/>
</dbReference>
<keyword evidence="2" id="KW-0805">Transcription regulation</keyword>
<dbReference type="SUPFAM" id="SSF46785">
    <property type="entry name" value="Winged helix' DNA-binding domain"/>
    <property type="match status" value="1"/>
</dbReference>
<sequence length="316" mass="35098">MNRQRLSLARLERRKLNIRHFEAFYAVGMLGSVSSAAESMNLTQPAVSKQLAALEHETGQQLFHRRSGRLEMTREAAYLFEEVSSTLVNLDGLTDAIANIRRASLGRIEIGCTPGLSYDLLPQTLSSFLRERPDVRVSLQVETSDHLLKKVLLQQLDLAVIEDSFQHPIASSPNYHAIPFNVTCVCAVSVEDPLSRKSVLTPADLDGRPAITLESGHEITVQQQRAFDIAGAVFNPAYETRLWWSGLGMVKYNLGYAIVDPFNADAYASLDAERTIRFLPFEPGLLHGMALIYPALKNIPRAAELLIAELRERVAG</sequence>
<evidence type="ECO:0000256" key="3">
    <source>
        <dbReference type="ARBA" id="ARBA00023125"/>
    </source>
</evidence>
<dbReference type="PANTHER" id="PTHR30427:SF1">
    <property type="entry name" value="TRANSCRIPTIONAL ACTIVATOR PROTEIN LYSR"/>
    <property type="match status" value="1"/>
</dbReference>
<proteinExistence type="inferred from homology"/>
<organism evidence="6 7">
    <name type="scientific">Salinicola rhizosphaerae</name>
    <dbReference type="NCBI Taxonomy" id="1443141"/>
    <lineage>
        <taxon>Bacteria</taxon>
        <taxon>Pseudomonadati</taxon>
        <taxon>Pseudomonadota</taxon>
        <taxon>Gammaproteobacteria</taxon>
        <taxon>Oceanospirillales</taxon>
        <taxon>Halomonadaceae</taxon>
        <taxon>Salinicola</taxon>
    </lineage>
</organism>
<evidence type="ECO:0000313" key="6">
    <source>
        <dbReference type="EMBL" id="GHB25745.1"/>
    </source>
</evidence>
<accession>A0ABQ3E9Y8</accession>
<dbReference type="InterPro" id="IPR036388">
    <property type="entry name" value="WH-like_DNA-bd_sf"/>
</dbReference>
<keyword evidence="4" id="KW-0804">Transcription</keyword>
<dbReference type="InterPro" id="IPR000847">
    <property type="entry name" value="LysR_HTH_N"/>
</dbReference>
<dbReference type="Pfam" id="PF03466">
    <property type="entry name" value="LysR_substrate"/>
    <property type="match status" value="1"/>
</dbReference>
<dbReference type="EMBL" id="BMZI01000005">
    <property type="protein sequence ID" value="GHB25745.1"/>
    <property type="molecule type" value="Genomic_DNA"/>
</dbReference>
<dbReference type="Proteomes" id="UP000646745">
    <property type="component" value="Unassembled WGS sequence"/>
</dbReference>
<dbReference type="PROSITE" id="PS50931">
    <property type="entry name" value="HTH_LYSR"/>
    <property type="match status" value="1"/>
</dbReference>
<protein>
    <submittedName>
        <fullName evidence="6">LysR family transcriptional regulator</fullName>
    </submittedName>
</protein>
<evidence type="ECO:0000256" key="2">
    <source>
        <dbReference type="ARBA" id="ARBA00023015"/>
    </source>
</evidence>
<dbReference type="PANTHER" id="PTHR30427">
    <property type="entry name" value="TRANSCRIPTIONAL ACTIVATOR PROTEIN LYSR"/>
    <property type="match status" value="1"/>
</dbReference>
<dbReference type="RefSeq" id="WP_189445138.1">
    <property type="nucleotide sequence ID" value="NZ_BMZI01000005.1"/>
</dbReference>
<name>A0ABQ3E9Y8_9GAMM</name>
<dbReference type="InterPro" id="IPR036390">
    <property type="entry name" value="WH_DNA-bd_sf"/>
</dbReference>
<evidence type="ECO:0000259" key="5">
    <source>
        <dbReference type="PROSITE" id="PS50931"/>
    </source>
</evidence>
<feature type="domain" description="HTH lysR-type" evidence="5">
    <location>
        <begin position="16"/>
        <end position="73"/>
    </location>
</feature>
<dbReference type="InterPro" id="IPR005119">
    <property type="entry name" value="LysR_subst-bd"/>
</dbReference>
<dbReference type="Gene3D" id="1.10.10.10">
    <property type="entry name" value="Winged helix-like DNA-binding domain superfamily/Winged helix DNA-binding domain"/>
    <property type="match status" value="1"/>
</dbReference>
<evidence type="ECO:0000256" key="4">
    <source>
        <dbReference type="ARBA" id="ARBA00023163"/>
    </source>
</evidence>
<comment type="similarity">
    <text evidence="1">Belongs to the LysR transcriptional regulatory family.</text>
</comment>
<dbReference type="SUPFAM" id="SSF53850">
    <property type="entry name" value="Periplasmic binding protein-like II"/>
    <property type="match status" value="1"/>
</dbReference>
<keyword evidence="7" id="KW-1185">Reference proteome</keyword>
<comment type="caution">
    <text evidence="6">The sequence shown here is derived from an EMBL/GenBank/DDBJ whole genome shotgun (WGS) entry which is preliminary data.</text>
</comment>
<reference evidence="7" key="1">
    <citation type="journal article" date="2019" name="Int. J. Syst. Evol. Microbiol.">
        <title>The Global Catalogue of Microorganisms (GCM) 10K type strain sequencing project: providing services to taxonomists for standard genome sequencing and annotation.</title>
        <authorList>
            <consortium name="The Broad Institute Genomics Platform"/>
            <consortium name="The Broad Institute Genome Sequencing Center for Infectious Disease"/>
            <person name="Wu L."/>
            <person name="Ma J."/>
        </authorList>
    </citation>
    <scope>NUCLEOTIDE SEQUENCE [LARGE SCALE GENOMIC DNA]</scope>
    <source>
        <strain evidence="7">KCTC 32998</strain>
    </source>
</reference>
<evidence type="ECO:0000256" key="1">
    <source>
        <dbReference type="ARBA" id="ARBA00009437"/>
    </source>
</evidence>
<dbReference type="Gene3D" id="3.40.190.10">
    <property type="entry name" value="Periplasmic binding protein-like II"/>
    <property type="match status" value="2"/>
</dbReference>
<evidence type="ECO:0000313" key="7">
    <source>
        <dbReference type="Proteomes" id="UP000646745"/>
    </source>
</evidence>
<gene>
    <name evidence="6" type="ORF">GCM10009038_26070</name>
</gene>
<keyword evidence="3" id="KW-0238">DNA-binding</keyword>